<sequence length="480" mass="53803">MENRDQESPSSSYSCGLSILKFPIYLLATFAVFFLLIQIQSMQNPPSWALVRQQWGKTATNESCISNSSVDAVVSAQYLEELKNMSSKLRKSITFLPLKDLRYADAPRRATREGEIQYQHFPSEASDGRVLCLRGRDRQNGARNSYALAWPETLPPNATLARGVTFVSNNHYDYDNIWHGLSATMPFVAWHIKSRCAAGPARWILYHWGELRTNMAPWVRTLLESTFGGGPLKIFDFKGTDGGGDGAGTTCFEEAVVMRHNEGGMSNEKRMEVYDLMRCRSRAYCGVKTRDGNNGRSSVDIGMTLFMRDGARSFKNASAVIRVFEKECRKVEGCRLTVAYTRNLTVCEQVELMSLTDILVSAHGAQLSNIFLMDKNSSLMEFFPKGWLELAGVGQYIFQWLASWSGMIHEGVWRDPAAGEPCPFPEKDGRCFEVVKDGKIGHNETYFSEWAGKVLNDVKMRKAAARASTSHVSDLCGCKL</sequence>
<keyword evidence="11" id="KW-1185">Reference proteome</keyword>
<feature type="domain" description="Glycosyltransferase 61 catalytic" evidence="9">
    <location>
        <begin position="307"/>
        <end position="379"/>
    </location>
</feature>
<evidence type="ECO:0000256" key="4">
    <source>
        <dbReference type="ARBA" id="ARBA00022692"/>
    </source>
</evidence>
<evidence type="ECO:0000259" key="9">
    <source>
        <dbReference type="Pfam" id="PF04577"/>
    </source>
</evidence>
<comment type="subcellular location">
    <subcellularLocation>
        <location evidence="1">Golgi apparatus membrane</location>
        <topology evidence="1">Single-pass type II membrane protein</topology>
    </subcellularLocation>
</comment>
<dbReference type="InterPro" id="IPR007657">
    <property type="entry name" value="Glycosyltransferase_61"/>
</dbReference>
<keyword evidence="6 8" id="KW-0472">Membrane</keyword>
<evidence type="ECO:0000256" key="2">
    <source>
        <dbReference type="ARBA" id="ARBA00022676"/>
    </source>
</evidence>
<reference evidence="10 11" key="1">
    <citation type="journal article" date="2013" name="Proc. Natl. Acad. Sci. U.S.A.">
        <title>Fine-scale variation in meiotic recombination in Mimulus inferred from population shotgun sequencing.</title>
        <authorList>
            <person name="Hellsten U."/>
            <person name="Wright K.M."/>
            <person name="Jenkins J."/>
            <person name="Shu S."/>
            <person name="Yuan Y."/>
            <person name="Wessler S.R."/>
            <person name="Schmutz J."/>
            <person name="Willis J.H."/>
            <person name="Rokhsar D.S."/>
        </authorList>
    </citation>
    <scope>NUCLEOTIDE SEQUENCE [LARGE SCALE GENOMIC DNA]</scope>
    <source>
        <strain evidence="11">cv. DUN x IM62</strain>
    </source>
</reference>
<evidence type="ECO:0000313" key="10">
    <source>
        <dbReference type="EMBL" id="EYU39120.1"/>
    </source>
</evidence>
<keyword evidence="2" id="KW-0328">Glycosyltransferase</keyword>
<evidence type="ECO:0000313" key="11">
    <source>
        <dbReference type="Proteomes" id="UP000030748"/>
    </source>
</evidence>
<dbReference type="GO" id="GO:0000139">
    <property type="term" value="C:Golgi membrane"/>
    <property type="evidence" value="ECO:0007669"/>
    <property type="project" value="UniProtKB-SubCell"/>
</dbReference>
<keyword evidence="7" id="KW-0325">Glycoprotein</keyword>
<accession>A0A022RJP5</accession>
<evidence type="ECO:0000256" key="3">
    <source>
        <dbReference type="ARBA" id="ARBA00022679"/>
    </source>
</evidence>
<dbReference type="GO" id="GO:0016763">
    <property type="term" value="F:pentosyltransferase activity"/>
    <property type="evidence" value="ECO:0007669"/>
    <property type="project" value="UniProtKB-ARBA"/>
</dbReference>
<proteinExistence type="predicted"/>
<evidence type="ECO:0000256" key="1">
    <source>
        <dbReference type="ARBA" id="ARBA00004323"/>
    </source>
</evidence>
<dbReference type="Proteomes" id="UP000030748">
    <property type="component" value="Unassembled WGS sequence"/>
</dbReference>
<keyword evidence="4 8" id="KW-0812">Transmembrane</keyword>
<evidence type="ECO:0000256" key="5">
    <source>
        <dbReference type="ARBA" id="ARBA00022989"/>
    </source>
</evidence>
<evidence type="ECO:0000256" key="7">
    <source>
        <dbReference type="ARBA" id="ARBA00023180"/>
    </source>
</evidence>
<evidence type="ECO:0000256" key="8">
    <source>
        <dbReference type="SAM" id="Phobius"/>
    </source>
</evidence>
<dbReference type="EMBL" id="KI630456">
    <property type="protein sequence ID" value="EYU39120.1"/>
    <property type="molecule type" value="Genomic_DNA"/>
</dbReference>
<dbReference type="Pfam" id="PF04577">
    <property type="entry name" value="Glyco_transf_61"/>
    <property type="match status" value="1"/>
</dbReference>
<dbReference type="PANTHER" id="PTHR20961">
    <property type="entry name" value="GLYCOSYLTRANSFERASE"/>
    <property type="match status" value="1"/>
</dbReference>
<feature type="transmembrane region" description="Helical" evidence="8">
    <location>
        <begin position="12"/>
        <end position="37"/>
    </location>
</feature>
<keyword evidence="5 8" id="KW-1133">Transmembrane helix</keyword>
<dbReference type="PANTHER" id="PTHR20961:SF38">
    <property type="entry name" value="PROTEIN O-LINKED-MANNOSE BETA-1,4-N-ACETYLGLUCOSAMINYLTRANSFERASE 2"/>
    <property type="match status" value="1"/>
</dbReference>
<dbReference type="eggNOG" id="ENOG502QTRX">
    <property type="taxonomic scope" value="Eukaryota"/>
</dbReference>
<evidence type="ECO:0000256" key="6">
    <source>
        <dbReference type="ARBA" id="ARBA00023136"/>
    </source>
</evidence>
<name>A0A022RJP5_ERYGU</name>
<dbReference type="InterPro" id="IPR049625">
    <property type="entry name" value="Glyco_transf_61_cat"/>
</dbReference>
<dbReference type="GO" id="GO:0016757">
    <property type="term" value="F:glycosyltransferase activity"/>
    <property type="evidence" value="ECO:0000318"/>
    <property type="project" value="GO_Central"/>
</dbReference>
<protein>
    <recommendedName>
        <fullName evidence="9">Glycosyltransferase 61 catalytic domain-containing protein</fullName>
    </recommendedName>
</protein>
<keyword evidence="3" id="KW-0808">Transferase</keyword>
<organism evidence="10 11">
    <name type="scientific">Erythranthe guttata</name>
    <name type="common">Yellow monkey flower</name>
    <name type="synonym">Mimulus guttatus</name>
    <dbReference type="NCBI Taxonomy" id="4155"/>
    <lineage>
        <taxon>Eukaryota</taxon>
        <taxon>Viridiplantae</taxon>
        <taxon>Streptophyta</taxon>
        <taxon>Embryophyta</taxon>
        <taxon>Tracheophyta</taxon>
        <taxon>Spermatophyta</taxon>
        <taxon>Magnoliopsida</taxon>
        <taxon>eudicotyledons</taxon>
        <taxon>Gunneridae</taxon>
        <taxon>Pentapetalae</taxon>
        <taxon>asterids</taxon>
        <taxon>lamiids</taxon>
        <taxon>Lamiales</taxon>
        <taxon>Phrymaceae</taxon>
        <taxon>Erythranthe</taxon>
    </lineage>
</organism>
<dbReference type="AlphaFoldDB" id="A0A022RJP5"/>
<gene>
    <name evidence="10" type="ORF">MIMGU_mgv1a005523mg</name>
</gene>
<dbReference type="STRING" id="4155.A0A022RJP5"/>